<dbReference type="Proteomes" id="UP000192738">
    <property type="component" value="Unassembled WGS sequence"/>
</dbReference>
<name>A0A1W2DT53_9FIRM</name>
<protein>
    <submittedName>
        <fullName evidence="1">Uncharacterized protein</fullName>
    </submittedName>
</protein>
<keyword evidence="2" id="KW-1185">Reference proteome</keyword>
<accession>A0A1W2DT53</accession>
<gene>
    <name evidence="1" type="ORF">SAMN04488500_11812</name>
</gene>
<reference evidence="1 2" key="1">
    <citation type="submission" date="2017-04" db="EMBL/GenBank/DDBJ databases">
        <authorList>
            <person name="Afonso C.L."/>
            <person name="Miller P.J."/>
            <person name="Scott M.A."/>
            <person name="Spackman E."/>
            <person name="Goraichik I."/>
            <person name="Dimitrov K.M."/>
            <person name="Suarez D.L."/>
            <person name="Swayne D.E."/>
        </authorList>
    </citation>
    <scope>NUCLEOTIDE SEQUENCE [LARGE SCALE GENOMIC DNA]</scope>
    <source>
        <strain evidence="1 2">DSM 5090</strain>
    </source>
</reference>
<dbReference type="AlphaFoldDB" id="A0A1W2DT53"/>
<dbReference type="EMBL" id="FWXI01000018">
    <property type="protein sequence ID" value="SMD00603.1"/>
    <property type="molecule type" value="Genomic_DNA"/>
</dbReference>
<organism evidence="1 2">
    <name type="scientific">Sporomusa malonica</name>
    <dbReference type="NCBI Taxonomy" id="112901"/>
    <lineage>
        <taxon>Bacteria</taxon>
        <taxon>Bacillati</taxon>
        <taxon>Bacillota</taxon>
        <taxon>Negativicutes</taxon>
        <taxon>Selenomonadales</taxon>
        <taxon>Sporomusaceae</taxon>
        <taxon>Sporomusa</taxon>
    </lineage>
</organism>
<sequence length="94" mass="11020">MEKPTQNNMNKNISIWHKALFCAAFSLTTWFMFSLLLDTATNVHTAIRLKNHGVETIATITEYKPQKERIRKFWLKSSQADIRHIHVIAYNEES</sequence>
<proteinExistence type="predicted"/>
<evidence type="ECO:0000313" key="1">
    <source>
        <dbReference type="EMBL" id="SMD00603.1"/>
    </source>
</evidence>
<dbReference type="RefSeq" id="WP_084577290.1">
    <property type="nucleotide sequence ID" value="NZ_CP155572.1"/>
</dbReference>
<evidence type="ECO:0000313" key="2">
    <source>
        <dbReference type="Proteomes" id="UP000192738"/>
    </source>
</evidence>